<accession>A0A388KDB5</accession>
<name>A0A388KDB5_CHABU</name>
<dbReference type="Proteomes" id="UP000265515">
    <property type="component" value="Unassembled WGS sequence"/>
</dbReference>
<organism evidence="1 2">
    <name type="scientific">Chara braunii</name>
    <name type="common">Braun's stonewort</name>
    <dbReference type="NCBI Taxonomy" id="69332"/>
    <lineage>
        <taxon>Eukaryota</taxon>
        <taxon>Viridiplantae</taxon>
        <taxon>Streptophyta</taxon>
        <taxon>Charophyceae</taxon>
        <taxon>Charales</taxon>
        <taxon>Characeae</taxon>
        <taxon>Chara</taxon>
    </lineage>
</organism>
<protein>
    <submittedName>
        <fullName evidence="1">Uncharacterized protein</fullName>
    </submittedName>
</protein>
<sequence length="306" mass="30323">MRVSLVWTPVVAYPHRQVVCPHDEACAEKGAGQAASAGPVPGLVCGWAATVKNETAACLQGAVVDRGLLEFVVERHPQALFPCPHHLGRADIFAPLHLAGVRRYPCAADLPPAAAVQQNGCVGIFAALHLAGVRRYPSAADLSPATTVQLNGCVGDHPLRAVAPALVVKGHVGSEAAGLYRNNVGDRAGSDVVVASTSSSVSQVPGASRPATVVAAGAISLVAAGRAAAATATGDVVSFAVGAPRVVVGFVSGVGPAERAVASPVGRRRSSAAATVAAAAAVVAPGVFATASSLGCVVAVQTAGLA</sequence>
<evidence type="ECO:0000313" key="2">
    <source>
        <dbReference type="Proteomes" id="UP000265515"/>
    </source>
</evidence>
<dbReference type="Gramene" id="GBG67996">
    <property type="protein sequence ID" value="GBG67996"/>
    <property type="gene ID" value="CBR_g1115"/>
</dbReference>
<dbReference type="AlphaFoldDB" id="A0A388KDB5"/>
<comment type="caution">
    <text evidence="1">The sequence shown here is derived from an EMBL/GenBank/DDBJ whole genome shotgun (WGS) entry which is preliminary data.</text>
</comment>
<evidence type="ECO:0000313" key="1">
    <source>
        <dbReference type="EMBL" id="GBG67996.1"/>
    </source>
</evidence>
<gene>
    <name evidence="1" type="ORF">CBR_g1115</name>
</gene>
<proteinExistence type="predicted"/>
<dbReference type="EMBL" id="BFEA01000094">
    <property type="protein sequence ID" value="GBG67996.1"/>
    <property type="molecule type" value="Genomic_DNA"/>
</dbReference>
<keyword evidence="2" id="KW-1185">Reference proteome</keyword>
<reference evidence="1 2" key="1">
    <citation type="journal article" date="2018" name="Cell">
        <title>The Chara Genome: Secondary Complexity and Implications for Plant Terrestrialization.</title>
        <authorList>
            <person name="Nishiyama T."/>
            <person name="Sakayama H."/>
            <person name="Vries J.D."/>
            <person name="Buschmann H."/>
            <person name="Saint-Marcoux D."/>
            <person name="Ullrich K.K."/>
            <person name="Haas F.B."/>
            <person name="Vanderstraeten L."/>
            <person name="Becker D."/>
            <person name="Lang D."/>
            <person name="Vosolsobe S."/>
            <person name="Rombauts S."/>
            <person name="Wilhelmsson P.K.I."/>
            <person name="Janitza P."/>
            <person name="Kern R."/>
            <person name="Heyl A."/>
            <person name="Rumpler F."/>
            <person name="Villalobos L.I.A.C."/>
            <person name="Clay J.M."/>
            <person name="Skokan R."/>
            <person name="Toyoda A."/>
            <person name="Suzuki Y."/>
            <person name="Kagoshima H."/>
            <person name="Schijlen E."/>
            <person name="Tajeshwar N."/>
            <person name="Catarino B."/>
            <person name="Hetherington A.J."/>
            <person name="Saltykova A."/>
            <person name="Bonnot C."/>
            <person name="Breuninger H."/>
            <person name="Symeonidi A."/>
            <person name="Radhakrishnan G.V."/>
            <person name="Van Nieuwerburgh F."/>
            <person name="Deforce D."/>
            <person name="Chang C."/>
            <person name="Karol K.G."/>
            <person name="Hedrich R."/>
            <person name="Ulvskov P."/>
            <person name="Glockner G."/>
            <person name="Delwiche C.F."/>
            <person name="Petrasek J."/>
            <person name="Van de Peer Y."/>
            <person name="Friml J."/>
            <person name="Beilby M."/>
            <person name="Dolan L."/>
            <person name="Kohara Y."/>
            <person name="Sugano S."/>
            <person name="Fujiyama A."/>
            <person name="Delaux P.-M."/>
            <person name="Quint M."/>
            <person name="TheiBen G."/>
            <person name="Hagemann M."/>
            <person name="Harholt J."/>
            <person name="Dunand C."/>
            <person name="Zachgo S."/>
            <person name="Langdale J."/>
            <person name="Maumus F."/>
            <person name="Straeten D.V.D."/>
            <person name="Gould S.B."/>
            <person name="Rensing S.A."/>
        </authorList>
    </citation>
    <scope>NUCLEOTIDE SEQUENCE [LARGE SCALE GENOMIC DNA]</scope>
    <source>
        <strain evidence="1 2">S276</strain>
    </source>
</reference>